<organism evidence="8 9">
    <name type="scientific">Staphylococcus cohnii subsp. cohnii</name>
    <dbReference type="NCBI Taxonomy" id="74704"/>
    <lineage>
        <taxon>Bacteria</taxon>
        <taxon>Bacillati</taxon>
        <taxon>Bacillota</taxon>
        <taxon>Bacilli</taxon>
        <taxon>Bacillales</taxon>
        <taxon>Staphylococcaceae</taxon>
        <taxon>Staphylococcus</taxon>
        <taxon>Staphylococcus cohnii species complex</taxon>
    </lineage>
</organism>
<proteinExistence type="inferred from homology"/>
<dbReference type="Proteomes" id="UP000034455">
    <property type="component" value="Unassembled WGS sequence"/>
</dbReference>
<dbReference type="UniPathway" id="UPA00028">
    <property type="reaction ID" value="UER00004"/>
</dbReference>
<comment type="catalytic activity">
    <reaction evidence="5">
        <text>(R)-pantoate + NADP(+) = 2-dehydropantoate + NADPH + H(+)</text>
        <dbReference type="Rhea" id="RHEA:16233"/>
        <dbReference type="ChEBI" id="CHEBI:11561"/>
        <dbReference type="ChEBI" id="CHEBI:15378"/>
        <dbReference type="ChEBI" id="CHEBI:15980"/>
        <dbReference type="ChEBI" id="CHEBI:57783"/>
        <dbReference type="ChEBI" id="CHEBI:58349"/>
        <dbReference type="EC" id="1.1.1.169"/>
    </reaction>
</comment>
<dbReference type="NCBIfam" id="TIGR00745">
    <property type="entry name" value="apbA_panE"/>
    <property type="match status" value="1"/>
</dbReference>
<comment type="catalytic activity">
    <reaction evidence="4">
        <text>6-phospho-D-gluconate + NADP(+) = D-ribulose 5-phosphate + CO2 + NADPH</text>
        <dbReference type="Rhea" id="RHEA:10116"/>
        <dbReference type="ChEBI" id="CHEBI:16526"/>
        <dbReference type="ChEBI" id="CHEBI:57783"/>
        <dbReference type="ChEBI" id="CHEBI:58121"/>
        <dbReference type="ChEBI" id="CHEBI:58349"/>
        <dbReference type="ChEBI" id="CHEBI:58759"/>
        <dbReference type="EC" id="1.1.1.44"/>
    </reaction>
</comment>
<evidence type="ECO:0000313" key="9">
    <source>
        <dbReference type="Proteomes" id="UP000034455"/>
    </source>
</evidence>
<dbReference type="Pfam" id="PF02558">
    <property type="entry name" value="ApbA"/>
    <property type="match status" value="1"/>
</dbReference>
<dbReference type="FunFam" id="3.40.50.720:FF:000307">
    <property type="entry name" value="2-dehydropantoate 2-reductase"/>
    <property type="match status" value="1"/>
</dbReference>
<gene>
    <name evidence="8" type="ORF">UF66_1301</name>
</gene>
<evidence type="ECO:0000256" key="1">
    <source>
        <dbReference type="ARBA" id="ARBA00007870"/>
    </source>
</evidence>
<sequence length="305" mass="34440">MRILVLGAGGIGGYFGGRLAENHKNVTFLVRPKRKSYLERNGLVIHSDNGDYSFTPQLVTREDHTEPFDVILLSSKSYHLEQAIDDLKPFVGDHTVIIPLLNGVAHIPKLQAVFGKNKIMGGYCIIETSLNATGEVVQTSDFDKLFFGELDGTNSERAKLIEDTFANTKSEFILTSDIERGMWQKYLMITVLSSVTTMMHAPIGPIRDSEGGTDFIKSLYEEVSSIMRSHQVPIDKTIVDKYMKGLTKLSYHFKTSMQRDMEKGLNIEADHLQGYLLNLAEEHQLDAPLLYTSYQNHKVYKEMLQ</sequence>
<dbReference type="PATRIC" id="fig|74704.6.peg.1335"/>
<evidence type="ECO:0000313" key="8">
    <source>
        <dbReference type="EMBL" id="KKI65344.1"/>
    </source>
</evidence>
<name>A0A0M2P3L0_STACC</name>
<accession>A0A0M2P3L0</accession>
<dbReference type="SUPFAM" id="SSF51735">
    <property type="entry name" value="NAD(P)-binding Rossmann-fold domains"/>
    <property type="match status" value="1"/>
</dbReference>
<dbReference type="InterPro" id="IPR051402">
    <property type="entry name" value="KPR-Related"/>
</dbReference>
<dbReference type="InterPro" id="IPR036291">
    <property type="entry name" value="NAD(P)-bd_dom_sf"/>
</dbReference>
<dbReference type="SUPFAM" id="SSF48179">
    <property type="entry name" value="6-phosphogluconate dehydrogenase C-terminal domain-like"/>
    <property type="match status" value="1"/>
</dbReference>
<evidence type="ECO:0000259" key="7">
    <source>
        <dbReference type="Pfam" id="PF08546"/>
    </source>
</evidence>
<dbReference type="PANTHER" id="PTHR21708:SF26">
    <property type="entry name" value="2-DEHYDROPANTOATE 2-REDUCTASE"/>
    <property type="match status" value="1"/>
</dbReference>
<dbReference type="EMBL" id="LAKJ01000002">
    <property type="protein sequence ID" value="KKI65344.1"/>
    <property type="molecule type" value="Genomic_DNA"/>
</dbReference>
<evidence type="ECO:0000256" key="3">
    <source>
        <dbReference type="ARBA" id="ARBA00023002"/>
    </source>
</evidence>
<dbReference type="FunFam" id="1.10.1040.10:FF:000017">
    <property type="entry name" value="2-dehydropantoate 2-reductase"/>
    <property type="match status" value="1"/>
</dbReference>
<comment type="similarity">
    <text evidence="1 5">Belongs to the ketopantoate reductase family.</text>
</comment>
<keyword evidence="3 5" id="KW-0560">Oxidoreductase</keyword>
<dbReference type="GO" id="GO:0005737">
    <property type="term" value="C:cytoplasm"/>
    <property type="evidence" value="ECO:0007669"/>
    <property type="project" value="TreeGrafter"/>
</dbReference>
<dbReference type="InterPro" id="IPR003710">
    <property type="entry name" value="ApbA"/>
</dbReference>
<evidence type="ECO:0000256" key="2">
    <source>
        <dbReference type="ARBA" id="ARBA00022857"/>
    </source>
</evidence>
<dbReference type="InterPro" id="IPR008927">
    <property type="entry name" value="6-PGluconate_DH-like_C_sf"/>
</dbReference>
<dbReference type="GO" id="GO:0004616">
    <property type="term" value="F:phosphogluconate dehydrogenase (decarboxylating) activity"/>
    <property type="evidence" value="ECO:0007669"/>
    <property type="project" value="UniProtKB-EC"/>
</dbReference>
<dbReference type="Gene3D" id="1.10.1040.10">
    <property type="entry name" value="N-(1-d-carboxylethyl)-l-norvaline Dehydrogenase, domain 2"/>
    <property type="match status" value="1"/>
</dbReference>
<feature type="domain" description="Ketopantoate reductase N-terminal" evidence="6">
    <location>
        <begin position="3"/>
        <end position="151"/>
    </location>
</feature>
<dbReference type="GO" id="GO:0015940">
    <property type="term" value="P:pantothenate biosynthetic process"/>
    <property type="evidence" value="ECO:0007669"/>
    <property type="project" value="UniProtKB-UniPathway"/>
</dbReference>
<keyword evidence="5" id="KW-0566">Pantothenate biosynthesis</keyword>
<dbReference type="InterPro" id="IPR013332">
    <property type="entry name" value="KPR_N"/>
</dbReference>
<comment type="pathway">
    <text evidence="5">Cofactor biosynthesis; (R)-pantothenate biosynthesis; (R)-pantoate from 3-methyl-2-oxobutanoate: step 2/2.</text>
</comment>
<dbReference type="PANTHER" id="PTHR21708">
    <property type="entry name" value="PROBABLE 2-DEHYDROPANTOATE 2-REDUCTASE"/>
    <property type="match status" value="1"/>
</dbReference>
<dbReference type="GeneID" id="58096476"/>
<dbReference type="Gene3D" id="3.40.50.720">
    <property type="entry name" value="NAD(P)-binding Rossmann-like Domain"/>
    <property type="match status" value="1"/>
</dbReference>
<dbReference type="Pfam" id="PF08546">
    <property type="entry name" value="ApbA_C"/>
    <property type="match status" value="1"/>
</dbReference>
<evidence type="ECO:0000259" key="6">
    <source>
        <dbReference type="Pfam" id="PF02558"/>
    </source>
</evidence>
<evidence type="ECO:0000256" key="5">
    <source>
        <dbReference type="RuleBase" id="RU362068"/>
    </source>
</evidence>
<comment type="function">
    <text evidence="5">Catalyzes the NADPH-dependent reduction of ketopantoate into pantoic acid.</text>
</comment>
<dbReference type="InterPro" id="IPR013328">
    <property type="entry name" value="6PGD_dom2"/>
</dbReference>
<dbReference type="NCBIfam" id="NF005094">
    <property type="entry name" value="PRK06522.2-5"/>
    <property type="match status" value="1"/>
</dbReference>
<dbReference type="InterPro" id="IPR013752">
    <property type="entry name" value="KPA_reductase"/>
</dbReference>
<comment type="caution">
    <text evidence="8">The sequence shown here is derived from an EMBL/GenBank/DDBJ whole genome shotgun (WGS) entry which is preliminary data.</text>
</comment>
<keyword evidence="2 5" id="KW-0521">NADP</keyword>
<dbReference type="RefSeq" id="WP_019469007.1">
    <property type="nucleotide sequence ID" value="NZ_BKAS01000001.1"/>
</dbReference>
<reference evidence="8 9" key="1">
    <citation type="submission" date="2015-03" db="EMBL/GenBank/DDBJ databases">
        <title>Genome Assembly of Staphylococcus cohnii subsp. cohnii strain G22B2.</title>
        <authorList>
            <person name="Nair G."/>
            <person name="Kaur G."/>
            <person name="Khatri I."/>
            <person name="Singh N.K."/>
            <person name="Sathyabama S."/>
            <person name="Maurya S.K."/>
            <person name="Subramanian S."/>
            <person name="Agrewala J.N."/>
            <person name="Mayilraj S."/>
        </authorList>
    </citation>
    <scope>NUCLEOTIDE SEQUENCE [LARGE SCALE GENOMIC DNA]</scope>
    <source>
        <strain evidence="8 9">G22B2</strain>
    </source>
</reference>
<evidence type="ECO:0000256" key="4">
    <source>
        <dbReference type="ARBA" id="ARBA00048640"/>
    </source>
</evidence>
<dbReference type="AlphaFoldDB" id="A0A0M2P3L0"/>
<feature type="domain" description="Ketopantoate reductase C-terminal" evidence="7">
    <location>
        <begin position="177"/>
        <end position="296"/>
    </location>
</feature>
<dbReference type="EC" id="1.1.1.169" evidence="5"/>
<protein>
    <recommendedName>
        <fullName evidence="5">2-dehydropantoate 2-reductase</fullName>
        <ecNumber evidence="5">1.1.1.169</ecNumber>
    </recommendedName>
    <alternativeName>
        <fullName evidence="5">Ketopantoate reductase</fullName>
    </alternativeName>
</protein>
<dbReference type="GO" id="GO:0008677">
    <property type="term" value="F:2-dehydropantoate 2-reductase activity"/>
    <property type="evidence" value="ECO:0007669"/>
    <property type="project" value="UniProtKB-EC"/>
</dbReference>